<evidence type="ECO:0000256" key="5">
    <source>
        <dbReference type="ARBA" id="ARBA00022989"/>
    </source>
</evidence>
<comment type="subcellular location">
    <subcellularLocation>
        <location evidence="1">Membrane</location>
        <topology evidence="1">Multi-pass membrane protein</topology>
    </subcellularLocation>
</comment>
<keyword evidence="3 7" id="KW-0812">Transmembrane</keyword>
<feature type="transmembrane region" description="Helical" evidence="7">
    <location>
        <begin position="178"/>
        <end position="196"/>
    </location>
</feature>
<dbReference type="AlphaFoldDB" id="A0A2R5HHL8"/>
<keyword evidence="10" id="KW-1185">Reference proteome</keyword>
<keyword evidence="6 7" id="KW-0472">Membrane</keyword>
<dbReference type="GO" id="GO:0006508">
    <property type="term" value="P:proteolysis"/>
    <property type="evidence" value="ECO:0007669"/>
    <property type="project" value="UniProtKB-KW"/>
</dbReference>
<dbReference type="InterPro" id="IPR050925">
    <property type="entry name" value="Rhomboid_protease_S54"/>
</dbReference>
<evidence type="ECO:0000313" key="9">
    <source>
        <dbReference type="EMBL" id="GBG96845.1"/>
    </source>
</evidence>
<comment type="similarity">
    <text evidence="2">Belongs to the peptidase S54 family.</text>
</comment>
<sequence length="231" mass="25420">MKPENIKKDLLDHRSTYLIVLLTLAVWFAQLTTFSGQVSSGQALLESGAIFSPHILADPSQIWRLFTPIFVHASWGHVLSNMLIVFFMGRLIEEIFGHLRYLIIYLLAGIFANSAIFFLAPDVLSTGASGAVFGLFGAIAALGYFTGDPRLKQIGKTFAVLIILQIFINLFQLGQVNIWGHIGGALGGVLLAAFIPPKAYWKWVPTTYKVSCGLIFVALMIVFIALPFMRG</sequence>
<evidence type="ECO:0000256" key="7">
    <source>
        <dbReference type="SAM" id="Phobius"/>
    </source>
</evidence>
<gene>
    <name evidence="9" type="primary">glpG</name>
    <name evidence="9" type="ORF">NtB2_00970</name>
</gene>
<organism evidence="9 10">
    <name type="scientific">Lactococcus termiticola</name>
    <dbReference type="NCBI Taxonomy" id="2169526"/>
    <lineage>
        <taxon>Bacteria</taxon>
        <taxon>Bacillati</taxon>
        <taxon>Bacillota</taxon>
        <taxon>Bacilli</taxon>
        <taxon>Lactobacillales</taxon>
        <taxon>Streptococcaceae</taxon>
        <taxon>Lactococcus</taxon>
    </lineage>
</organism>
<feature type="transmembrane region" description="Helical" evidence="7">
    <location>
        <begin position="99"/>
        <end position="120"/>
    </location>
</feature>
<dbReference type="InterPro" id="IPR022764">
    <property type="entry name" value="Peptidase_S54_rhomboid_dom"/>
</dbReference>
<reference evidence="9 10" key="1">
    <citation type="journal article" date="2018" name="Genome Announc.">
        <title>Draft Genome Sequence of Lactococcus sp. Strain NtB2 (JCM 32569), Isolated from the Gut of the Higher Termite Nasutitermes takasagoensis.</title>
        <authorList>
            <person name="Noda S."/>
            <person name="Aihara C."/>
            <person name="Yuki M."/>
            <person name="Ohkuma M."/>
        </authorList>
    </citation>
    <scope>NUCLEOTIDE SEQUENCE [LARGE SCALE GENOMIC DNA]</scope>
    <source>
        <strain evidence="9 10">NtB2</strain>
    </source>
</reference>
<evidence type="ECO:0000256" key="1">
    <source>
        <dbReference type="ARBA" id="ARBA00004141"/>
    </source>
</evidence>
<accession>A0A2R5HHL8</accession>
<dbReference type="RefSeq" id="WP_109245814.1">
    <property type="nucleotide sequence ID" value="NZ_BFFO01000005.1"/>
</dbReference>
<dbReference type="GO" id="GO:0004252">
    <property type="term" value="F:serine-type endopeptidase activity"/>
    <property type="evidence" value="ECO:0007669"/>
    <property type="project" value="InterPro"/>
</dbReference>
<dbReference type="EMBL" id="BFFO01000005">
    <property type="protein sequence ID" value="GBG96845.1"/>
    <property type="molecule type" value="Genomic_DNA"/>
</dbReference>
<dbReference type="Proteomes" id="UP000245021">
    <property type="component" value="Unassembled WGS sequence"/>
</dbReference>
<keyword evidence="9" id="KW-0645">Protease</keyword>
<proteinExistence type="inferred from homology"/>
<keyword evidence="4" id="KW-0378">Hydrolase</keyword>
<evidence type="ECO:0000256" key="3">
    <source>
        <dbReference type="ARBA" id="ARBA00022692"/>
    </source>
</evidence>
<evidence type="ECO:0000313" key="10">
    <source>
        <dbReference type="Proteomes" id="UP000245021"/>
    </source>
</evidence>
<evidence type="ECO:0000256" key="6">
    <source>
        <dbReference type="ARBA" id="ARBA00023136"/>
    </source>
</evidence>
<feature type="domain" description="Peptidase S54 rhomboid" evidence="8">
    <location>
        <begin position="60"/>
        <end position="195"/>
    </location>
</feature>
<name>A0A2R5HHL8_9LACT</name>
<feature type="transmembrane region" description="Helical" evidence="7">
    <location>
        <begin position="154"/>
        <end position="172"/>
    </location>
</feature>
<dbReference type="InterPro" id="IPR035952">
    <property type="entry name" value="Rhomboid-like_sf"/>
</dbReference>
<comment type="caution">
    <text evidence="9">The sequence shown here is derived from an EMBL/GenBank/DDBJ whole genome shotgun (WGS) entry which is preliminary data.</text>
</comment>
<dbReference type="OrthoDB" id="9813074at2"/>
<keyword evidence="5 7" id="KW-1133">Transmembrane helix</keyword>
<evidence type="ECO:0000259" key="8">
    <source>
        <dbReference type="Pfam" id="PF01694"/>
    </source>
</evidence>
<feature type="transmembrane region" description="Helical" evidence="7">
    <location>
        <begin position="65"/>
        <end position="87"/>
    </location>
</feature>
<feature type="transmembrane region" description="Helical" evidence="7">
    <location>
        <begin position="208"/>
        <end position="229"/>
    </location>
</feature>
<dbReference type="PANTHER" id="PTHR43731">
    <property type="entry name" value="RHOMBOID PROTEASE"/>
    <property type="match status" value="1"/>
</dbReference>
<evidence type="ECO:0000256" key="4">
    <source>
        <dbReference type="ARBA" id="ARBA00022801"/>
    </source>
</evidence>
<protein>
    <submittedName>
        <fullName evidence="9">Membrane-associated serine protease</fullName>
    </submittedName>
</protein>
<feature type="transmembrane region" description="Helical" evidence="7">
    <location>
        <begin position="126"/>
        <end position="147"/>
    </location>
</feature>
<dbReference type="PANTHER" id="PTHR43731:SF14">
    <property type="entry name" value="PRESENILIN-ASSOCIATED RHOMBOID-LIKE PROTEIN, MITOCHONDRIAL"/>
    <property type="match status" value="1"/>
</dbReference>
<evidence type="ECO:0000256" key="2">
    <source>
        <dbReference type="ARBA" id="ARBA00009045"/>
    </source>
</evidence>
<dbReference type="SUPFAM" id="SSF144091">
    <property type="entry name" value="Rhomboid-like"/>
    <property type="match status" value="1"/>
</dbReference>
<dbReference type="Pfam" id="PF01694">
    <property type="entry name" value="Rhomboid"/>
    <property type="match status" value="1"/>
</dbReference>
<dbReference type="Gene3D" id="1.20.1540.10">
    <property type="entry name" value="Rhomboid-like"/>
    <property type="match status" value="1"/>
</dbReference>
<dbReference type="GO" id="GO:0016020">
    <property type="term" value="C:membrane"/>
    <property type="evidence" value="ECO:0007669"/>
    <property type="project" value="UniProtKB-SubCell"/>
</dbReference>